<dbReference type="InterPro" id="IPR029064">
    <property type="entry name" value="Ribosomal_eL30-like_sf"/>
</dbReference>
<dbReference type="EMBL" id="GFXV01000012">
    <property type="protein sequence ID" value="MBW11817.1"/>
    <property type="molecule type" value="Transcribed_RNA"/>
</dbReference>
<dbReference type="InterPro" id="IPR013123">
    <property type="entry name" value="SpoU_subst-bd"/>
</dbReference>
<evidence type="ECO:0000256" key="1">
    <source>
        <dbReference type="ARBA" id="ARBA00007228"/>
    </source>
</evidence>
<name>A0A2H8TCH7_9HEMI</name>
<dbReference type="Pfam" id="PF00588">
    <property type="entry name" value="SpoU_methylase"/>
    <property type="match status" value="1"/>
</dbReference>
<dbReference type="InterPro" id="IPR029026">
    <property type="entry name" value="tRNA_m1G_MTases_N"/>
</dbReference>
<keyword evidence="2 5" id="KW-0489">Methyltransferase</keyword>
<dbReference type="CDD" id="cd18106">
    <property type="entry name" value="SpoU-like_RNMTL1"/>
    <property type="match status" value="1"/>
</dbReference>
<evidence type="ECO:0000313" key="5">
    <source>
        <dbReference type="EMBL" id="MBW11817.1"/>
    </source>
</evidence>
<dbReference type="AlphaFoldDB" id="A0A2H8TCH7"/>
<dbReference type="Pfam" id="PF22435">
    <property type="entry name" value="MRM3-like_sub_bind"/>
    <property type="match status" value="1"/>
</dbReference>
<dbReference type="GO" id="GO:0008173">
    <property type="term" value="F:RNA methyltransferase activity"/>
    <property type="evidence" value="ECO:0007669"/>
    <property type="project" value="InterPro"/>
</dbReference>
<dbReference type="SUPFAM" id="SSF55315">
    <property type="entry name" value="L30e-like"/>
    <property type="match status" value="1"/>
</dbReference>
<dbReference type="GO" id="GO:0032259">
    <property type="term" value="P:methylation"/>
    <property type="evidence" value="ECO:0007669"/>
    <property type="project" value="UniProtKB-KW"/>
</dbReference>
<dbReference type="InterPro" id="IPR053888">
    <property type="entry name" value="MRM3-like_sub_bind"/>
</dbReference>
<dbReference type="PANTHER" id="PTHR43191:SF2">
    <property type="entry name" value="RRNA METHYLTRANSFERASE 3, MITOCHONDRIAL"/>
    <property type="match status" value="1"/>
</dbReference>
<dbReference type="GO" id="GO:0006396">
    <property type="term" value="P:RNA processing"/>
    <property type="evidence" value="ECO:0007669"/>
    <property type="project" value="InterPro"/>
</dbReference>
<dbReference type="SUPFAM" id="SSF75217">
    <property type="entry name" value="alpha/beta knot"/>
    <property type="match status" value="1"/>
</dbReference>
<dbReference type="SMART" id="SM00967">
    <property type="entry name" value="SpoU_sub_bind"/>
    <property type="match status" value="1"/>
</dbReference>
<dbReference type="GO" id="GO:0003723">
    <property type="term" value="F:RNA binding"/>
    <property type="evidence" value="ECO:0007669"/>
    <property type="project" value="InterPro"/>
</dbReference>
<dbReference type="InterPro" id="IPR001537">
    <property type="entry name" value="SpoU_MeTrfase"/>
</dbReference>
<dbReference type="Gene3D" id="3.30.1330.30">
    <property type="match status" value="1"/>
</dbReference>
<evidence type="ECO:0000256" key="3">
    <source>
        <dbReference type="ARBA" id="ARBA00022679"/>
    </source>
</evidence>
<dbReference type="PANTHER" id="PTHR43191">
    <property type="entry name" value="RRNA METHYLTRANSFERASE 3"/>
    <property type="match status" value="1"/>
</dbReference>
<keyword evidence="3 5" id="KW-0808">Transferase</keyword>
<proteinExistence type="inferred from homology"/>
<feature type="domain" description="RNA 2-O ribose methyltransferase substrate binding" evidence="4">
    <location>
        <begin position="102"/>
        <end position="179"/>
    </location>
</feature>
<reference evidence="5" key="1">
    <citation type="submission" date="2017-10" db="EMBL/GenBank/DDBJ databases">
        <title>Transcriptome Assembly of Sugarcane Aphid Adults.</title>
        <authorList>
            <person name="Scully E.D."/>
            <person name="Palmer N.A."/>
            <person name="Geib S.M."/>
            <person name="Sarath G."/>
            <person name="Sattler S.E."/>
        </authorList>
    </citation>
    <scope>NUCLEOTIDE SEQUENCE</scope>
    <source>
        <tissue evidence="5">Whole body</tissue>
    </source>
</reference>
<dbReference type="GO" id="GO:0005737">
    <property type="term" value="C:cytoplasm"/>
    <property type="evidence" value="ECO:0007669"/>
    <property type="project" value="UniProtKB-ARBA"/>
</dbReference>
<dbReference type="OrthoDB" id="270651at2759"/>
<accession>A0A2H8TCH7</accession>
<evidence type="ECO:0000256" key="2">
    <source>
        <dbReference type="ARBA" id="ARBA00022603"/>
    </source>
</evidence>
<sequence length="381" mass="42548">MKAFGSSFSINFRQALCINATTRTYVSDIKRPGTKSSDKKPSNDDLFNSIKPHARSGVLSAVEKDESGFPSYLILKETSPLLSQAMMSIKNKKNRQQNSSILLEGKRLIQDALNAGVKPKQIFFSQKRVLENLCLPEELRELSVSSTIFYKAPYKMIQLFSETETSQGIMGIFEFPIIDHRVHKKSFPITVICDNIREPGNLGAVLRTVTAVGASQIILMKGCTDLWGDKVLRAGCGAHFRMKIISDVTWSNLENFKGQVCLADNNFMNNIDYSNIDGDTNVNVFRKTAPLELPIAPYYEVDYCKTTPLILIIGGETHGLSDEGYEFAKSRKGIRINIPLENGIESLNSATAVGILCFEAKKQMLNLVRSEHEIDKIEQAY</sequence>
<dbReference type="InterPro" id="IPR029028">
    <property type="entry name" value="Alpha/beta_knot_MTases"/>
</dbReference>
<gene>
    <name evidence="5" type="primary">RNMTL1</name>
</gene>
<protein>
    <submittedName>
        <fullName evidence="5">RNA methyltransferase-like protein 1</fullName>
    </submittedName>
</protein>
<comment type="similarity">
    <text evidence="1">Belongs to the class IV-like SAM-binding methyltransferase superfamily. RNA methyltransferase TrmH family.</text>
</comment>
<dbReference type="InterPro" id="IPR051259">
    <property type="entry name" value="rRNA_Methyltransferase"/>
</dbReference>
<evidence type="ECO:0000259" key="4">
    <source>
        <dbReference type="SMART" id="SM00967"/>
    </source>
</evidence>
<dbReference type="Gene3D" id="3.40.1280.10">
    <property type="match status" value="1"/>
</dbReference>
<organism evidence="5">
    <name type="scientific">Melanaphis sacchari</name>
    <dbReference type="NCBI Taxonomy" id="742174"/>
    <lineage>
        <taxon>Eukaryota</taxon>
        <taxon>Metazoa</taxon>
        <taxon>Ecdysozoa</taxon>
        <taxon>Arthropoda</taxon>
        <taxon>Hexapoda</taxon>
        <taxon>Insecta</taxon>
        <taxon>Pterygota</taxon>
        <taxon>Neoptera</taxon>
        <taxon>Paraneoptera</taxon>
        <taxon>Hemiptera</taxon>
        <taxon>Sternorrhyncha</taxon>
        <taxon>Aphidomorpha</taxon>
        <taxon>Aphidoidea</taxon>
        <taxon>Aphididae</taxon>
        <taxon>Aphidini</taxon>
        <taxon>Melanaphis</taxon>
    </lineage>
</organism>